<evidence type="ECO:0000256" key="1">
    <source>
        <dbReference type="ARBA" id="ARBA00022679"/>
    </source>
</evidence>
<dbReference type="InterPro" id="IPR040234">
    <property type="entry name" value="QC/QCL"/>
</dbReference>
<evidence type="ECO:0000259" key="3">
    <source>
        <dbReference type="Pfam" id="PF04389"/>
    </source>
</evidence>
<dbReference type="Gene3D" id="3.40.630.10">
    <property type="entry name" value="Zn peptidases"/>
    <property type="match status" value="1"/>
</dbReference>
<keyword evidence="2" id="KW-0012">Acyltransferase</keyword>
<dbReference type="AlphaFoldDB" id="A0A383D5Q3"/>
<accession>A0A383D5Q3</accession>
<keyword evidence="1" id="KW-0808">Transferase</keyword>
<dbReference type="Pfam" id="PF04389">
    <property type="entry name" value="Peptidase_M28"/>
    <property type="match status" value="1"/>
</dbReference>
<feature type="non-terminal residue" evidence="4">
    <location>
        <position position="168"/>
    </location>
</feature>
<gene>
    <name evidence="4" type="ORF">METZ01_LOCUS492449</name>
</gene>
<dbReference type="InterPro" id="IPR007484">
    <property type="entry name" value="Peptidase_M28"/>
</dbReference>
<dbReference type="PANTHER" id="PTHR12283:SF6">
    <property type="entry name" value="GLUTAMINYL-PEPTIDE CYCLOTRANSFERASE-RELATED"/>
    <property type="match status" value="1"/>
</dbReference>
<dbReference type="PANTHER" id="PTHR12283">
    <property type="entry name" value="GLUTAMINYL-PEPTIDE CYCLOTRANSFERASE"/>
    <property type="match status" value="1"/>
</dbReference>
<proteinExistence type="predicted"/>
<dbReference type="GO" id="GO:0008270">
    <property type="term" value="F:zinc ion binding"/>
    <property type="evidence" value="ECO:0007669"/>
    <property type="project" value="TreeGrafter"/>
</dbReference>
<protein>
    <recommendedName>
        <fullName evidence="3">Peptidase M28 domain-containing protein</fullName>
    </recommendedName>
</protein>
<evidence type="ECO:0000313" key="4">
    <source>
        <dbReference type="EMBL" id="SVE39595.1"/>
    </source>
</evidence>
<reference evidence="4" key="1">
    <citation type="submission" date="2018-05" db="EMBL/GenBank/DDBJ databases">
        <authorList>
            <person name="Lanie J.A."/>
            <person name="Ng W.-L."/>
            <person name="Kazmierczak K.M."/>
            <person name="Andrzejewski T.M."/>
            <person name="Davidsen T.M."/>
            <person name="Wayne K.J."/>
            <person name="Tettelin H."/>
            <person name="Glass J.I."/>
            <person name="Rusch D."/>
            <person name="Podicherti R."/>
            <person name="Tsui H.-C.T."/>
            <person name="Winkler M.E."/>
        </authorList>
    </citation>
    <scope>NUCLEOTIDE SEQUENCE</scope>
</reference>
<dbReference type="EMBL" id="UINC01214385">
    <property type="protein sequence ID" value="SVE39595.1"/>
    <property type="molecule type" value="Genomic_DNA"/>
</dbReference>
<dbReference type="GO" id="GO:0016603">
    <property type="term" value="F:glutaminyl-peptide cyclotransferase activity"/>
    <property type="evidence" value="ECO:0007669"/>
    <property type="project" value="TreeGrafter"/>
</dbReference>
<organism evidence="4">
    <name type="scientific">marine metagenome</name>
    <dbReference type="NCBI Taxonomy" id="408172"/>
    <lineage>
        <taxon>unclassified sequences</taxon>
        <taxon>metagenomes</taxon>
        <taxon>ecological metagenomes</taxon>
    </lineage>
</organism>
<evidence type="ECO:0000256" key="2">
    <source>
        <dbReference type="ARBA" id="ARBA00023315"/>
    </source>
</evidence>
<feature type="domain" description="Peptidase M28" evidence="3">
    <location>
        <begin position="84"/>
        <end position="166"/>
    </location>
</feature>
<dbReference type="SUPFAM" id="SSF53187">
    <property type="entry name" value="Zn-dependent exopeptidases"/>
    <property type="match status" value="1"/>
</dbReference>
<sequence length="168" mass="18935">MKQAILLIFFSLSFAQDIPFFNSKRAMDLLEMQCSFGPRYPGSIGHEKTKVFLKNFLLPLSDSLYIFDEKTPHPSKLTTMNLTNFLARYNLKASYRLMLMAHWDTREFADQDLNIENRKLPILGANDGASGVAILLTLAEIIHSLPLLNIGVDLLFVDGEDQGNKGNP</sequence>
<name>A0A383D5Q3_9ZZZZ</name>